<evidence type="ECO:0000313" key="3">
    <source>
        <dbReference type="EMBL" id="MBD1602178.1"/>
    </source>
</evidence>
<dbReference type="Pfam" id="PF16220">
    <property type="entry name" value="DUF4880"/>
    <property type="match status" value="1"/>
</dbReference>
<dbReference type="PANTHER" id="PTHR30273">
    <property type="entry name" value="PERIPLASMIC SIGNAL SENSOR AND SIGMA FACTOR ACTIVATOR FECR-RELATED"/>
    <property type="match status" value="1"/>
</dbReference>
<feature type="domain" description="FecR N-terminal" evidence="2">
    <location>
        <begin position="16"/>
        <end position="57"/>
    </location>
</feature>
<dbReference type="Pfam" id="PF04773">
    <property type="entry name" value="FecR"/>
    <property type="match status" value="1"/>
</dbReference>
<dbReference type="InterPro" id="IPR032623">
    <property type="entry name" value="FecR_N"/>
</dbReference>
<dbReference type="InterPro" id="IPR012373">
    <property type="entry name" value="Ferrdict_sens_TM"/>
</dbReference>
<evidence type="ECO:0000259" key="2">
    <source>
        <dbReference type="Pfam" id="PF16220"/>
    </source>
</evidence>
<proteinExistence type="predicted"/>
<evidence type="ECO:0000313" key="4">
    <source>
        <dbReference type="Proteomes" id="UP000805841"/>
    </source>
</evidence>
<accession>A0ABR7Z9Y0</accession>
<dbReference type="RefSeq" id="WP_190426789.1">
    <property type="nucleotide sequence ID" value="NZ_JAAOCA010000055.1"/>
</dbReference>
<dbReference type="InterPro" id="IPR006860">
    <property type="entry name" value="FecR"/>
</dbReference>
<dbReference type="EMBL" id="JAAOCA010000055">
    <property type="protein sequence ID" value="MBD1602178.1"/>
    <property type="molecule type" value="Genomic_DNA"/>
</dbReference>
<dbReference type="Proteomes" id="UP000805841">
    <property type="component" value="Unassembled WGS sequence"/>
</dbReference>
<sequence>MSHPADAPIAPAVVAQASHWLMLHWGGEVSGRQQAQFEAWHAADPEHRRAWQRLQQLQQHLAGVPAGTTLAVLRSLPDPRRRHILKLLGLLLVAGGGAYLAEQQLPWRQAMADLHSGTGQPLRRNLADGSCLQLNSGSAVDIRFSDRERRIRLFAGELLLTSGHDPAPHYRPLVVETAAGEVQALGTRFSVYEVAGGSRVELYEGALQVRPRRATAFPLQAGQQRWFSAEGSGPLGVADANAIAWAEGRLVAERTPLGLFTAELARHRSGFLRCDPRVASLPLTGVFPLADSDRVLLALEHALPVRVQRLTRYWVSIGPRD</sequence>
<organism evidence="3 4">
    <name type="scientific">Pseudomonas typographi</name>
    <dbReference type="NCBI Taxonomy" id="2715964"/>
    <lineage>
        <taxon>Bacteria</taxon>
        <taxon>Pseudomonadati</taxon>
        <taxon>Pseudomonadota</taxon>
        <taxon>Gammaproteobacteria</taxon>
        <taxon>Pseudomonadales</taxon>
        <taxon>Pseudomonadaceae</taxon>
        <taxon>Pseudomonas</taxon>
    </lineage>
</organism>
<feature type="domain" description="FecR protein" evidence="1">
    <location>
        <begin position="114"/>
        <end position="207"/>
    </location>
</feature>
<dbReference type="PANTHER" id="PTHR30273:SF2">
    <property type="entry name" value="PROTEIN FECR"/>
    <property type="match status" value="1"/>
</dbReference>
<comment type="caution">
    <text evidence="3">The sequence shown here is derived from an EMBL/GenBank/DDBJ whole genome shotgun (WGS) entry which is preliminary data.</text>
</comment>
<reference evidence="3 4" key="1">
    <citation type="journal article" date="2020" name="Insects">
        <title>Bacteria Belonging to Pseudomonas typographi sp. nov. from the Bark Beetle Ips typographus Have Genomic Potential to Aid in the Host Ecology.</title>
        <authorList>
            <person name="Peral-Aranega E."/>
            <person name="Saati-Santamaria Z."/>
            <person name="Kolarik M."/>
            <person name="Rivas R."/>
            <person name="Garcia-Fraile P."/>
        </authorList>
    </citation>
    <scope>NUCLEOTIDE SEQUENCE [LARGE SCALE GENOMIC DNA]</scope>
    <source>
        <strain evidence="3 4">CA3A</strain>
    </source>
</reference>
<gene>
    <name evidence="3" type="ORF">HAQ05_26215</name>
</gene>
<protein>
    <submittedName>
        <fullName evidence="3">DUF4880 domain-containing protein</fullName>
    </submittedName>
</protein>
<evidence type="ECO:0000259" key="1">
    <source>
        <dbReference type="Pfam" id="PF04773"/>
    </source>
</evidence>
<keyword evidence="4" id="KW-1185">Reference proteome</keyword>
<dbReference type="PIRSF" id="PIRSF018266">
    <property type="entry name" value="FecR"/>
    <property type="match status" value="1"/>
</dbReference>
<dbReference type="Gene3D" id="2.60.120.1440">
    <property type="match status" value="1"/>
</dbReference>
<name>A0ABR7Z9Y0_9PSED</name>